<organism evidence="4 5">
    <name type="scientific">candidate division WWE3 bacterium RIFCSPLOWO2_01_FULL_42_11</name>
    <dbReference type="NCBI Taxonomy" id="1802627"/>
    <lineage>
        <taxon>Bacteria</taxon>
        <taxon>Katanobacteria</taxon>
    </lineage>
</organism>
<dbReference type="Proteomes" id="UP000178964">
    <property type="component" value="Unassembled WGS sequence"/>
</dbReference>
<dbReference type="EMBL" id="MEVK01000039">
    <property type="protein sequence ID" value="OGC58285.1"/>
    <property type="molecule type" value="Genomic_DNA"/>
</dbReference>
<reference evidence="4 5" key="1">
    <citation type="journal article" date="2016" name="Nat. Commun.">
        <title>Thousands of microbial genomes shed light on interconnected biogeochemical processes in an aquifer system.</title>
        <authorList>
            <person name="Anantharaman K."/>
            <person name="Brown C.T."/>
            <person name="Hug L.A."/>
            <person name="Sharon I."/>
            <person name="Castelle C.J."/>
            <person name="Probst A.J."/>
            <person name="Thomas B.C."/>
            <person name="Singh A."/>
            <person name="Wilkins M.J."/>
            <person name="Karaoz U."/>
            <person name="Brodie E.L."/>
            <person name="Williams K.H."/>
            <person name="Hubbard S.S."/>
            <person name="Banfield J.F."/>
        </authorList>
    </citation>
    <scope>NUCLEOTIDE SEQUENCE [LARGE SCALE GENOMIC DNA]</scope>
</reference>
<evidence type="ECO:0000313" key="4">
    <source>
        <dbReference type="EMBL" id="OGC58285.1"/>
    </source>
</evidence>
<dbReference type="InterPro" id="IPR028096">
    <property type="entry name" value="EfeO_Cupredoxin"/>
</dbReference>
<protein>
    <recommendedName>
        <fullName evidence="3">EfeO-type cupredoxin-like domain-containing protein</fullName>
    </recommendedName>
</protein>
<keyword evidence="2" id="KW-0186">Copper</keyword>
<dbReference type="STRING" id="1802627.A3A70_03265"/>
<dbReference type="InterPro" id="IPR050845">
    <property type="entry name" value="Cu-binding_ET"/>
</dbReference>
<dbReference type="AlphaFoldDB" id="A0A1F4VMJ3"/>
<keyword evidence="1" id="KW-0479">Metal-binding</keyword>
<evidence type="ECO:0000256" key="1">
    <source>
        <dbReference type="ARBA" id="ARBA00022723"/>
    </source>
</evidence>
<gene>
    <name evidence="4" type="ORF">A3A70_03265</name>
</gene>
<sequence length="144" mass="16035">MKKILPITILILAGFLIWWAVDRKDSATSSQAVPKNVDLKVTEPSKPSKKVEDVVEIEVIARDFLFNQSSIEVKKGQKVRLNFSVSGGRHNLSIDEFDVNSPAITEGEEVSLEFTPDKAGEFEFYCNIGNHRALGMKGKLIVTE</sequence>
<dbReference type="GO" id="GO:0046872">
    <property type="term" value="F:metal ion binding"/>
    <property type="evidence" value="ECO:0007669"/>
    <property type="project" value="UniProtKB-KW"/>
</dbReference>
<proteinExistence type="predicted"/>
<dbReference type="PANTHER" id="PTHR38439">
    <property type="entry name" value="AURACYANIN-B"/>
    <property type="match status" value="1"/>
</dbReference>
<evidence type="ECO:0000256" key="2">
    <source>
        <dbReference type="ARBA" id="ARBA00023008"/>
    </source>
</evidence>
<dbReference type="CDD" id="cd00920">
    <property type="entry name" value="Cupredoxin"/>
    <property type="match status" value="1"/>
</dbReference>
<dbReference type="InterPro" id="IPR008972">
    <property type="entry name" value="Cupredoxin"/>
</dbReference>
<dbReference type="Pfam" id="PF13473">
    <property type="entry name" value="Cupredoxin_1"/>
    <property type="match status" value="1"/>
</dbReference>
<dbReference type="SUPFAM" id="SSF49503">
    <property type="entry name" value="Cupredoxins"/>
    <property type="match status" value="1"/>
</dbReference>
<comment type="caution">
    <text evidence="4">The sequence shown here is derived from an EMBL/GenBank/DDBJ whole genome shotgun (WGS) entry which is preliminary data.</text>
</comment>
<dbReference type="Gene3D" id="2.60.40.420">
    <property type="entry name" value="Cupredoxins - blue copper proteins"/>
    <property type="match status" value="1"/>
</dbReference>
<feature type="domain" description="EfeO-type cupredoxin-like" evidence="3">
    <location>
        <begin position="49"/>
        <end position="142"/>
    </location>
</feature>
<evidence type="ECO:0000259" key="3">
    <source>
        <dbReference type="Pfam" id="PF13473"/>
    </source>
</evidence>
<evidence type="ECO:0000313" key="5">
    <source>
        <dbReference type="Proteomes" id="UP000178964"/>
    </source>
</evidence>
<dbReference type="PANTHER" id="PTHR38439:SF3">
    <property type="entry name" value="COPPER-RESISTANT CUPROPROTEIN COPI"/>
    <property type="match status" value="1"/>
</dbReference>
<accession>A0A1F4VMJ3</accession>
<name>A0A1F4VMJ3_UNCKA</name>